<comment type="subcellular location">
    <subcellularLocation>
        <location evidence="1">Cell outer membrane</location>
        <topology evidence="1">Multi-pass membrane protein</topology>
    </subcellularLocation>
</comment>
<evidence type="ECO:0000256" key="4">
    <source>
        <dbReference type="ARBA" id="ARBA00022729"/>
    </source>
</evidence>
<evidence type="ECO:0000256" key="2">
    <source>
        <dbReference type="ARBA" id="ARBA00022448"/>
    </source>
</evidence>
<keyword evidence="3" id="KW-0812">Transmembrane</keyword>
<keyword evidence="6" id="KW-0472">Membrane</keyword>
<dbReference type="PROSITE" id="PS52016">
    <property type="entry name" value="TONB_DEPENDENT_REC_3"/>
    <property type="match status" value="1"/>
</dbReference>
<dbReference type="InterPro" id="IPR000531">
    <property type="entry name" value="Beta-barrel_TonB"/>
</dbReference>
<feature type="domain" description="TonB-dependent receptor plug" evidence="10">
    <location>
        <begin position="41"/>
        <end position="147"/>
    </location>
</feature>
<keyword evidence="8" id="KW-0998">Cell outer membrane</keyword>
<keyword evidence="5" id="KW-0798">TonB box</keyword>
<keyword evidence="2" id="KW-0813">Transport</keyword>
<evidence type="ECO:0000256" key="1">
    <source>
        <dbReference type="ARBA" id="ARBA00004571"/>
    </source>
</evidence>
<protein>
    <submittedName>
        <fullName evidence="11">CirA Outer membrane receptor proteins, mostly Fe transport</fullName>
    </submittedName>
</protein>
<dbReference type="Pfam" id="PF00593">
    <property type="entry name" value="TonB_dep_Rec_b-barrel"/>
    <property type="match status" value="1"/>
</dbReference>
<proteinExistence type="predicted"/>
<dbReference type="InterPro" id="IPR037066">
    <property type="entry name" value="Plug_dom_sf"/>
</dbReference>
<sequence length="699" mass="78070">MKKIILFLTVLLPLQSFALEKPIELTPMVIEINGLQDEDLATPYTTKKIYDKQINNDLGSKSVPDAMRFNPGVMVQQSGVQQLSPYMRSSTGYRTNLYMDGIRMNNGIWREGPNQYFGTIDPFTVGNMETTMGPGTVKYGSDALGGTLDINTRQYDGERDGIHGKTIQRFNTADNAYTSRYETSGKEGKIRWMTGISPKWYNNITDGSGYSQPHTGMNELDGDFKLSYEVNNHHTFTTMYQSYNSSNAWRVHNTVDATSFNGTKPGNLLQRSYDEQRNMGYIQYHGKDLELSIADNVDVSFSVQGFNEPQFRVKTNNSSSDRGIGVLTIGSFIKATKNTNKFGLFEYGIETYNDNVNSWNNETLTNGTTKSGFGPVANGSTYQYTSTYGQNIFPLINNKLDLISGVRFTNINAHIGSGEDILSKTKQYDAYDKTFNYATGSGRLLWHMDDEKHIDSWVGVSQGARAPNISDFSGNELARSYEVQTPNADIKPEQYMTYEFGMKTNYRDWTASAVYYYNDIQDMIIRKPTGKKVSGGYQVIATNGGNGMNQGIELSSSYAFTTSITGFGTFNWQDGRMNEYSLDTPNTKGSTVPSRLTPINGLIGSRYTPVSNKWWVQSDVQMFAPQTRLSYGDTYDTTRIPSNGSPGYVLPSIRAGYNVNKNITLNTSVTNMSNTYYRTLGSGVNGAGISGNFQIEYKF</sequence>
<organism evidence="11">
    <name type="scientific">uncultured Caudovirales phage</name>
    <dbReference type="NCBI Taxonomy" id="2100421"/>
    <lineage>
        <taxon>Viruses</taxon>
        <taxon>Duplodnaviria</taxon>
        <taxon>Heunggongvirae</taxon>
        <taxon>Uroviricota</taxon>
        <taxon>Caudoviricetes</taxon>
        <taxon>Peduoviridae</taxon>
        <taxon>Maltschvirus</taxon>
        <taxon>Maltschvirus maltsch</taxon>
    </lineage>
</organism>
<evidence type="ECO:0000256" key="6">
    <source>
        <dbReference type="ARBA" id="ARBA00023136"/>
    </source>
</evidence>
<keyword evidence="7 11" id="KW-0675">Receptor</keyword>
<evidence type="ECO:0000313" key="11">
    <source>
        <dbReference type="EMBL" id="CAB4222779.1"/>
    </source>
</evidence>
<name>A0A6J5T542_9CAUD</name>
<dbReference type="SUPFAM" id="SSF56935">
    <property type="entry name" value="Porins"/>
    <property type="match status" value="1"/>
</dbReference>
<dbReference type="Gene3D" id="2.40.170.20">
    <property type="entry name" value="TonB-dependent receptor, beta-barrel domain"/>
    <property type="match status" value="1"/>
</dbReference>
<dbReference type="InterPro" id="IPR039426">
    <property type="entry name" value="TonB-dep_rcpt-like"/>
</dbReference>
<dbReference type="InterPro" id="IPR012910">
    <property type="entry name" value="Plug_dom"/>
</dbReference>
<evidence type="ECO:0000259" key="9">
    <source>
        <dbReference type="Pfam" id="PF00593"/>
    </source>
</evidence>
<evidence type="ECO:0000256" key="8">
    <source>
        <dbReference type="ARBA" id="ARBA00023237"/>
    </source>
</evidence>
<dbReference type="Pfam" id="PF07715">
    <property type="entry name" value="Plug"/>
    <property type="match status" value="1"/>
</dbReference>
<reference evidence="11" key="1">
    <citation type="submission" date="2020-05" db="EMBL/GenBank/DDBJ databases">
        <authorList>
            <person name="Chiriac C."/>
            <person name="Salcher M."/>
            <person name="Ghai R."/>
            <person name="Kavagutti S V."/>
        </authorList>
    </citation>
    <scope>NUCLEOTIDE SEQUENCE</scope>
</reference>
<dbReference type="Gene3D" id="2.170.130.10">
    <property type="entry name" value="TonB-dependent receptor, plug domain"/>
    <property type="match status" value="1"/>
</dbReference>
<evidence type="ECO:0000256" key="7">
    <source>
        <dbReference type="ARBA" id="ARBA00023170"/>
    </source>
</evidence>
<dbReference type="EMBL" id="LR797523">
    <property type="protein sequence ID" value="CAB4222779.1"/>
    <property type="molecule type" value="Genomic_DNA"/>
</dbReference>
<dbReference type="PANTHER" id="PTHR30069">
    <property type="entry name" value="TONB-DEPENDENT OUTER MEMBRANE RECEPTOR"/>
    <property type="match status" value="1"/>
</dbReference>
<evidence type="ECO:0000259" key="10">
    <source>
        <dbReference type="Pfam" id="PF07715"/>
    </source>
</evidence>
<gene>
    <name evidence="11" type="ORF">UFOVP1655_228</name>
</gene>
<dbReference type="GO" id="GO:0044718">
    <property type="term" value="P:siderophore transmembrane transport"/>
    <property type="evidence" value="ECO:0007669"/>
    <property type="project" value="TreeGrafter"/>
</dbReference>
<keyword evidence="4" id="KW-0732">Signal</keyword>
<evidence type="ECO:0000256" key="3">
    <source>
        <dbReference type="ARBA" id="ARBA00022692"/>
    </source>
</evidence>
<evidence type="ECO:0000256" key="5">
    <source>
        <dbReference type="ARBA" id="ARBA00023077"/>
    </source>
</evidence>
<dbReference type="InterPro" id="IPR036942">
    <property type="entry name" value="Beta-barrel_TonB_sf"/>
</dbReference>
<dbReference type="PANTHER" id="PTHR30069:SF29">
    <property type="entry name" value="HEMOGLOBIN AND HEMOGLOBIN-HAPTOGLOBIN-BINDING PROTEIN 1-RELATED"/>
    <property type="match status" value="1"/>
</dbReference>
<feature type="domain" description="TonB-dependent receptor-like beta-barrel" evidence="9">
    <location>
        <begin position="237"/>
        <end position="671"/>
    </location>
</feature>
<accession>A0A6J5T542</accession>